<proteinExistence type="predicted"/>
<keyword evidence="1" id="KW-0472">Membrane</keyword>
<keyword evidence="1" id="KW-0812">Transmembrane</keyword>
<keyword evidence="3" id="KW-1185">Reference proteome</keyword>
<gene>
    <name evidence="2" type="ORF">N0K08_17325</name>
</gene>
<feature type="transmembrane region" description="Helical" evidence="1">
    <location>
        <begin position="12"/>
        <end position="45"/>
    </location>
</feature>
<feature type="transmembrane region" description="Helical" evidence="1">
    <location>
        <begin position="91"/>
        <end position="114"/>
    </location>
</feature>
<dbReference type="EMBL" id="JAODYH010000008">
    <property type="protein sequence ID" value="MCT9812407.1"/>
    <property type="molecule type" value="Genomic_DNA"/>
</dbReference>
<accession>A0ABT2PT62</accession>
<evidence type="ECO:0000313" key="3">
    <source>
        <dbReference type="Proteomes" id="UP001525968"/>
    </source>
</evidence>
<dbReference type="Proteomes" id="UP001525968">
    <property type="component" value="Unassembled WGS sequence"/>
</dbReference>
<protein>
    <submittedName>
        <fullName evidence="2">Uncharacterized protein</fullName>
    </submittedName>
</protein>
<organism evidence="2 3">
    <name type="scientific">Acidovorax bellezanensis</name>
    <dbReference type="NCBI Taxonomy" id="2976702"/>
    <lineage>
        <taxon>Bacteria</taxon>
        <taxon>Pseudomonadati</taxon>
        <taxon>Pseudomonadota</taxon>
        <taxon>Betaproteobacteria</taxon>
        <taxon>Burkholderiales</taxon>
        <taxon>Comamonadaceae</taxon>
        <taxon>Acidovorax</taxon>
    </lineage>
</organism>
<reference evidence="2 3" key="1">
    <citation type="submission" date="2022-09" db="EMBL/GenBank/DDBJ databases">
        <title>Draft genome of isolate Be4.</title>
        <authorList>
            <person name="Sanchez-Castro I."/>
            <person name="Martinez-Rodriguez P."/>
            <person name="Descostes M."/>
            <person name="Merroun M."/>
        </authorList>
    </citation>
    <scope>NUCLEOTIDE SEQUENCE [LARGE SCALE GENOMIC DNA]</scope>
    <source>
        <strain evidence="2 3">Be4</strain>
    </source>
</reference>
<sequence length="132" mass="13788">MGTNQLDPVSVAIALAGVLFGPALAGVIGPYAVIIISCTVGAGWALGRRDPAARLSAAWYFLRLNATAVIVTVGLARLAGSWMGGDDHAWLLAPIALIVGGVGDDWPGVGRWLFLRWLRFFERRAGGDGGST</sequence>
<feature type="transmembrane region" description="Helical" evidence="1">
    <location>
        <begin position="57"/>
        <end position="79"/>
    </location>
</feature>
<name>A0ABT2PT62_9BURK</name>
<keyword evidence="1" id="KW-1133">Transmembrane helix</keyword>
<evidence type="ECO:0000313" key="2">
    <source>
        <dbReference type="EMBL" id="MCT9812407.1"/>
    </source>
</evidence>
<comment type="caution">
    <text evidence="2">The sequence shown here is derived from an EMBL/GenBank/DDBJ whole genome shotgun (WGS) entry which is preliminary data.</text>
</comment>
<dbReference type="RefSeq" id="WP_261501654.1">
    <property type="nucleotide sequence ID" value="NZ_JAODYH010000008.1"/>
</dbReference>
<evidence type="ECO:0000256" key="1">
    <source>
        <dbReference type="SAM" id="Phobius"/>
    </source>
</evidence>